<dbReference type="EMBL" id="EQ973213">
    <property type="protein sequence ID" value="EFR52893.1"/>
    <property type="molecule type" value="Genomic_DNA"/>
</dbReference>
<dbReference type="Proteomes" id="UP000005101">
    <property type="component" value="Unassembled WGS sequence"/>
</dbReference>
<proteinExistence type="predicted"/>
<evidence type="ECO:0000313" key="1">
    <source>
        <dbReference type="EMBL" id="EFR52893.1"/>
    </source>
</evidence>
<gene>
    <name evidence="1" type="ORF">BFAG_01588</name>
</gene>
<accession>A0ABN0BJ10</accession>
<reference evidence="1 2" key="1">
    <citation type="submission" date="2008-12" db="EMBL/GenBank/DDBJ databases">
        <title>Annotation of Bacteroides fragilis strain 3_1_12.</title>
        <authorList>
            <consortium name="The Broad Institute Genome Sequencing Platform"/>
            <person name="Ward D."/>
            <person name="Young S.K."/>
            <person name="Kodira C.D."/>
            <person name="Zeng Q."/>
            <person name="Koehrsen M."/>
            <person name="Alvarado L."/>
            <person name="Berlin A."/>
            <person name="Borenstein D."/>
            <person name="Chen Z."/>
            <person name="Engels R."/>
            <person name="Freedman E."/>
            <person name="Gellesch M."/>
            <person name="Goldberg J."/>
            <person name="Griggs A."/>
            <person name="Gujja S."/>
            <person name="Heiman D."/>
            <person name="Hepburn T."/>
            <person name="Howarth C."/>
            <person name="Jen D."/>
            <person name="Larson L."/>
            <person name="Lewis B."/>
            <person name="Mehta T."/>
            <person name="Park D."/>
            <person name="Pearson M."/>
            <person name="Roberts A."/>
            <person name="Saif S."/>
            <person name="Shea T."/>
            <person name="Shenoy N."/>
            <person name="Sisk P."/>
            <person name="Stolte C."/>
            <person name="Sykes S."/>
            <person name="Walk T."/>
            <person name="White J."/>
            <person name="Yandava C."/>
            <person name="Allen-Vercoe E."/>
            <person name="Strauss J."/>
            <person name="Ambrose C."/>
            <person name="Lander E."/>
            <person name="Nusbaum C."/>
            <person name="Galagan J."/>
            <person name="Birren B."/>
        </authorList>
    </citation>
    <scope>NUCLEOTIDE SEQUENCE [LARGE SCALE GENOMIC DNA]</scope>
    <source>
        <strain evidence="1 2">3_1_12</strain>
    </source>
</reference>
<protein>
    <submittedName>
        <fullName evidence="1">Uncharacterized protein</fullName>
    </submittedName>
</protein>
<name>A0ABN0BJ10_BACFG</name>
<evidence type="ECO:0000313" key="2">
    <source>
        <dbReference type="Proteomes" id="UP000005101"/>
    </source>
</evidence>
<sequence length="63" mass="7647">MLFFWLQWFLEVQIQPSDEEKNSGRKLVQEVPIISKCKERNRVKTKNREMPLISNFVSYLFLN</sequence>
<keyword evidence="2" id="KW-1185">Reference proteome</keyword>
<organism evidence="1 2">
    <name type="scientific">Bacteroides fragilis 3_1_12</name>
    <dbReference type="NCBI Taxonomy" id="457424"/>
    <lineage>
        <taxon>Bacteria</taxon>
        <taxon>Pseudomonadati</taxon>
        <taxon>Bacteroidota</taxon>
        <taxon>Bacteroidia</taxon>
        <taxon>Bacteroidales</taxon>
        <taxon>Bacteroidaceae</taxon>
        <taxon>Bacteroides</taxon>
    </lineage>
</organism>